<dbReference type="STRING" id="1317117.ATO7_10752"/>
<feature type="domain" description="PpiC" evidence="8">
    <location>
        <begin position="175"/>
        <end position="276"/>
    </location>
</feature>
<dbReference type="Pfam" id="PF09312">
    <property type="entry name" value="SurA_N"/>
    <property type="match status" value="1"/>
</dbReference>
<dbReference type="Pfam" id="PF00639">
    <property type="entry name" value="Rotamase"/>
    <property type="match status" value="2"/>
</dbReference>
<evidence type="ECO:0000259" key="8">
    <source>
        <dbReference type="PROSITE" id="PS50198"/>
    </source>
</evidence>
<dbReference type="HAMAP" id="MF_01183">
    <property type="entry name" value="Chaperone_SurA"/>
    <property type="match status" value="1"/>
</dbReference>
<evidence type="ECO:0000313" key="10">
    <source>
        <dbReference type="Proteomes" id="UP000192342"/>
    </source>
</evidence>
<dbReference type="PROSITE" id="PS50198">
    <property type="entry name" value="PPIC_PPIASE_2"/>
    <property type="match status" value="2"/>
</dbReference>
<feature type="domain" description="PpiC" evidence="8">
    <location>
        <begin position="286"/>
        <end position="385"/>
    </location>
</feature>
<keyword evidence="5 7" id="KW-0143">Chaperone</keyword>
<dbReference type="GO" id="GO:0006457">
    <property type="term" value="P:protein folding"/>
    <property type="evidence" value="ECO:0007669"/>
    <property type="project" value="UniProtKB-UniRule"/>
</dbReference>
<dbReference type="Gene3D" id="1.10.4030.10">
    <property type="entry name" value="Porin chaperone SurA, peptide-binding domain"/>
    <property type="match status" value="1"/>
</dbReference>
<comment type="subcellular location">
    <subcellularLocation>
        <location evidence="7">Periplasm</location>
    </subcellularLocation>
    <text evidence="7">Is capable of associating with the outer membrane.</text>
</comment>
<dbReference type="AlphaFoldDB" id="A0A1Y1SEV0"/>
<evidence type="ECO:0000313" key="9">
    <source>
        <dbReference type="EMBL" id="ORE87516.1"/>
    </source>
</evidence>
<evidence type="ECO:0000256" key="6">
    <source>
        <dbReference type="ARBA" id="ARBA00023235"/>
    </source>
</evidence>
<protein>
    <recommendedName>
        <fullName evidence="7">Chaperone SurA</fullName>
    </recommendedName>
    <alternativeName>
        <fullName evidence="7">Peptidyl-prolyl cis-trans isomerase SurA</fullName>
        <shortName evidence="7">PPIase SurA</shortName>
        <ecNumber evidence="7">5.2.1.8</ecNumber>
    </alternativeName>
    <alternativeName>
        <fullName evidence="7">Rotamase SurA</fullName>
    </alternativeName>
</protein>
<keyword evidence="1 7" id="KW-0732">Signal</keyword>
<evidence type="ECO:0000256" key="1">
    <source>
        <dbReference type="ARBA" id="ARBA00022729"/>
    </source>
</evidence>
<dbReference type="GO" id="GO:0030288">
    <property type="term" value="C:outer membrane-bounded periplasmic space"/>
    <property type="evidence" value="ECO:0007669"/>
    <property type="project" value="InterPro"/>
</dbReference>
<sequence length="435" mass="48710" precursor="true">MYMNPIYRHRHALVLAALLLLVSPFSRAAQVLDYIVAVVNDEVVLSSELNQALDQIKQQFAGRGPLPEEEVLRRQVLERIVVTKAQVQRAQQGGLRVGDEQLNQAMEDIAARNGMSLNQFALALRREGIDYLQLRQQVRDEILVNQLRQREVDSRIVVTEDDVDLLLEQQGESDKVEYHLAHILIAIPSDATSQARDAATQKAAQVVSEARDGADFAQLAITHSDSPRALDGGDLGWRRGNALPTLFADVVPELEVGGVSDPINASGGLHIVKLVDKRGTSGDALVKETHARHILLKPNVLRNPQQTRAKLEEIRQQIADGADFTKLAKQHSEDPGSANQGGDMGWQGPETFVPEFQRALDLLEPGELSPVFQTPFGWHIAEVIDRRERDRTEDLRRAQARQAIFRRKAGEEQEVWLRQLRDEAYVEYREQPDAG</sequence>
<keyword evidence="3 7" id="KW-0574">Periplasm</keyword>
<dbReference type="InterPro" id="IPR050280">
    <property type="entry name" value="OMP_Chaperone_SurA"/>
</dbReference>
<comment type="catalytic activity">
    <reaction evidence="7">
        <text>[protein]-peptidylproline (omega=180) = [protein]-peptidylproline (omega=0)</text>
        <dbReference type="Rhea" id="RHEA:16237"/>
        <dbReference type="Rhea" id="RHEA-COMP:10747"/>
        <dbReference type="Rhea" id="RHEA-COMP:10748"/>
        <dbReference type="ChEBI" id="CHEBI:83833"/>
        <dbReference type="ChEBI" id="CHEBI:83834"/>
        <dbReference type="EC" id="5.2.1.8"/>
    </reaction>
</comment>
<comment type="caution">
    <text evidence="9">The sequence shown here is derived from an EMBL/GenBank/DDBJ whole genome shotgun (WGS) entry which is preliminary data.</text>
</comment>
<comment type="domain">
    <text evidence="7">The PPIase activity resides only in the second parvulin domain. The N-terminal region and the C-terminal tail are necessary and sufficient for the chaperone activity of SurA. The PPIase activity is dispensable for SurA to function as a chaperone. The N-terminal region and the C-terminal tail are also required for porin recognition.</text>
</comment>
<evidence type="ECO:0000256" key="3">
    <source>
        <dbReference type="ARBA" id="ARBA00022764"/>
    </source>
</evidence>
<name>A0A1Y1SEV0_9GAMM</name>
<dbReference type="InterPro" id="IPR046357">
    <property type="entry name" value="PPIase_dom_sf"/>
</dbReference>
<dbReference type="PANTHER" id="PTHR47637:SF1">
    <property type="entry name" value="CHAPERONE SURA"/>
    <property type="match status" value="1"/>
</dbReference>
<dbReference type="InterPro" id="IPR023034">
    <property type="entry name" value="PPIase_SurA"/>
</dbReference>
<dbReference type="InterPro" id="IPR000297">
    <property type="entry name" value="PPIase_PpiC"/>
</dbReference>
<keyword evidence="10" id="KW-1185">Reference proteome</keyword>
<dbReference type="GO" id="GO:0003755">
    <property type="term" value="F:peptidyl-prolyl cis-trans isomerase activity"/>
    <property type="evidence" value="ECO:0007669"/>
    <property type="project" value="UniProtKB-UniRule"/>
</dbReference>
<dbReference type="GO" id="GO:0043165">
    <property type="term" value="P:Gram-negative-bacterium-type cell outer membrane assembly"/>
    <property type="evidence" value="ECO:0007669"/>
    <property type="project" value="InterPro"/>
</dbReference>
<keyword evidence="2 7" id="KW-0677">Repeat</keyword>
<comment type="function">
    <text evidence="7">Chaperone involved in the correct folding and assembly of outer membrane proteins. Recognizes specific patterns of aromatic residues and the orientation of their side chains, which are found more frequently in integral outer membrane proteins. May act in both early periplasmic and late outer membrane-associated steps of protein maturation.</text>
</comment>
<evidence type="ECO:0000256" key="4">
    <source>
        <dbReference type="ARBA" id="ARBA00023110"/>
    </source>
</evidence>
<dbReference type="InterPro" id="IPR027304">
    <property type="entry name" value="Trigger_fact/SurA_dom_sf"/>
</dbReference>
<gene>
    <name evidence="7" type="primary">surA</name>
    <name evidence="9" type="ORF">ATO7_10752</name>
</gene>
<dbReference type="PANTHER" id="PTHR47637">
    <property type="entry name" value="CHAPERONE SURA"/>
    <property type="match status" value="1"/>
</dbReference>
<dbReference type="InterPro" id="IPR015391">
    <property type="entry name" value="SurA_N"/>
</dbReference>
<keyword evidence="6 7" id="KW-0413">Isomerase</keyword>
<feature type="chain" id="PRO_5013413729" description="Chaperone SurA" evidence="7">
    <location>
        <begin position="29"/>
        <end position="435"/>
    </location>
</feature>
<dbReference type="Gene3D" id="3.10.50.40">
    <property type="match status" value="2"/>
</dbReference>
<evidence type="ECO:0000256" key="5">
    <source>
        <dbReference type="ARBA" id="ARBA00023186"/>
    </source>
</evidence>
<proteinExistence type="inferred from homology"/>
<accession>A0A1Y1SEV0</accession>
<dbReference type="EC" id="5.2.1.8" evidence="7"/>
<keyword evidence="4 7" id="KW-0697">Rotamase</keyword>
<reference evidence="9 10" key="1">
    <citation type="submission" date="2013-04" db="EMBL/GenBank/DDBJ databases">
        <title>Oceanococcus atlanticus 22II-S10r2 Genome Sequencing.</title>
        <authorList>
            <person name="Lai Q."/>
            <person name="Li G."/>
            <person name="Shao Z."/>
        </authorList>
    </citation>
    <scope>NUCLEOTIDE SEQUENCE [LARGE SCALE GENOMIC DNA]</scope>
    <source>
        <strain evidence="9 10">22II-S10r2</strain>
    </source>
</reference>
<dbReference type="SUPFAM" id="SSF109998">
    <property type="entry name" value="Triger factor/SurA peptide-binding domain-like"/>
    <property type="match status" value="1"/>
</dbReference>
<dbReference type="GO" id="GO:0050821">
    <property type="term" value="P:protein stabilization"/>
    <property type="evidence" value="ECO:0007669"/>
    <property type="project" value="InterPro"/>
</dbReference>
<dbReference type="SUPFAM" id="SSF54534">
    <property type="entry name" value="FKBP-like"/>
    <property type="match status" value="2"/>
</dbReference>
<evidence type="ECO:0000256" key="7">
    <source>
        <dbReference type="HAMAP-Rule" id="MF_01183"/>
    </source>
</evidence>
<dbReference type="EMBL" id="AQQV01000002">
    <property type="protein sequence ID" value="ORE87516.1"/>
    <property type="molecule type" value="Genomic_DNA"/>
</dbReference>
<evidence type="ECO:0000256" key="2">
    <source>
        <dbReference type="ARBA" id="ARBA00022737"/>
    </source>
</evidence>
<dbReference type="GO" id="GO:0042277">
    <property type="term" value="F:peptide binding"/>
    <property type="evidence" value="ECO:0007669"/>
    <property type="project" value="InterPro"/>
</dbReference>
<dbReference type="GO" id="GO:0051082">
    <property type="term" value="F:unfolded protein binding"/>
    <property type="evidence" value="ECO:0007669"/>
    <property type="project" value="UniProtKB-UniRule"/>
</dbReference>
<dbReference type="Proteomes" id="UP000192342">
    <property type="component" value="Unassembled WGS sequence"/>
</dbReference>
<feature type="signal peptide" evidence="7">
    <location>
        <begin position="1"/>
        <end position="28"/>
    </location>
</feature>
<organism evidence="9 10">
    <name type="scientific">Oceanococcus atlanticus</name>
    <dbReference type="NCBI Taxonomy" id="1317117"/>
    <lineage>
        <taxon>Bacteria</taxon>
        <taxon>Pseudomonadati</taxon>
        <taxon>Pseudomonadota</taxon>
        <taxon>Gammaproteobacteria</taxon>
        <taxon>Chromatiales</taxon>
        <taxon>Oceanococcaceae</taxon>
        <taxon>Oceanococcus</taxon>
    </lineage>
</organism>
<dbReference type="OrthoDB" id="14196at2"/>